<evidence type="ECO:0000313" key="1">
    <source>
        <dbReference type="EMBL" id="KID48922.1"/>
    </source>
</evidence>
<accession>A0A0B4FNR4</accession>
<sequence>MKKKACDFGYKIRERLKFCSYFLDFPKIEIKVLFLIFINNLLSVGEIFNDFSGVSEIEKTVFKMAEIKEKSLNLIVWLFSFRRN</sequence>
<gene>
    <name evidence="1" type="ORF">C095_07480</name>
</gene>
<name>A0A0B4FNR4_9FUSO</name>
<reference evidence="1 2" key="1">
    <citation type="submission" date="2013-08" db="EMBL/GenBank/DDBJ databases">
        <title>An opportunistic ruminal bacterium that causes liver abscesses in cattle.</title>
        <authorList>
            <person name="Benahmed F.H."/>
            <person name="Rasmussen M."/>
            <person name="Harbottle H."/>
            <person name="Soppet D."/>
            <person name="Nagaraja T.G."/>
            <person name="Davidson M."/>
        </authorList>
    </citation>
    <scope>NUCLEOTIDE SEQUENCE [LARGE SCALE GENOMIC DNA]</scope>
    <source>
        <strain evidence="1 2">B35</strain>
    </source>
</reference>
<evidence type="ECO:0000313" key="2">
    <source>
        <dbReference type="Proteomes" id="UP000031184"/>
    </source>
</evidence>
<dbReference type="EMBL" id="AUZI01000019">
    <property type="protein sequence ID" value="KID48922.1"/>
    <property type="molecule type" value="Genomic_DNA"/>
</dbReference>
<comment type="caution">
    <text evidence="1">The sequence shown here is derived from an EMBL/GenBank/DDBJ whole genome shotgun (WGS) entry which is preliminary data.</text>
</comment>
<dbReference type="AlphaFoldDB" id="A0A0B4FNR4"/>
<dbReference type="Proteomes" id="UP000031184">
    <property type="component" value="Unassembled WGS sequence"/>
</dbReference>
<protein>
    <submittedName>
        <fullName evidence="1">Uncharacterized protein</fullName>
    </submittedName>
</protein>
<dbReference type="PATRIC" id="fig|1226633.4.peg.1506"/>
<organism evidence="1 2">
    <name type="scientific">Fusobacterium necrophorum subsp. funduliforme B35</name>
    <dbReference type="NCBI Taxonomy" id="1226633"/>
    <lineage>
        <taxon>Bacteria</taxon>
        <taxon>Fusobacteriati</taxon>
        <taxon>Fusobacteriota</taxon>
        <taxon>Fusobacteriia</taxon>
        <taxon>Fusobacteriales</taxon>
        <taxon>Fusobacteriaceae</taxon>
        <taxon>Fusobacterium</taxon>
    </lineage>
</organism>
<proteinExistence type="predicted"/>